<comment type="catalytic activity">
    <reaction evidence="13">
        <text>1D-myo-inositol 1,3,4,5-tetrakisphosphate + H2O = 1D-myo-inositol 1,4,5-trisphosphate + phosphate</text>
        <dbReference type="Rhea" id="RHEA:77155"/>
        <dbReference type="ChEBI" id="CHEBI:15377"/>
        <dbReference type="ChEBI" id="CHEBI:43474"/>
        <dbReference type="ChEBI" id="CHEBI:57895"/>
        <dbReference type="ChEBI" id="CHEBI:203600"/>
    </reaction>
    <physiologicalReaction direction="left-to-right" evidence="13">
        <dbReference type="Rhea" id="RHEA:77156"/>
    </physiologicalReaction>
</comment>
<dbReference type="PROSITE" id="PS51182">
    <property type="entry name" value="C2_TENSIN"/>
    <property type="match status" value="1"/>
</dbReference>
<dbReference type="EMBL" id="HBHJ01010019">
    <property type="protein sequence ID" value="CAD9676630.1"/>
    <property type="molecule type" value="Transcribed_RNA"/>
</dbReference>
<dbReference type="Pfam" id="PF22785">
    <property type="entry name" value="Tc-R-P"/>
    <property type="match status" value="1"/>
</dbReference>
<comment type="catalytic activity">
    <reaction evidence="14">
        <text>a 1,2-diacyl-sn-glycero-3-phospho-(1D-myo-inositol-3,4,5-trisphosphate) + H2O = a 1,2-diacyl-sn-glycero-3-phospho-(1D-myo-inositol-4,5-bisphosphate) + phosphate</text>
        <dbReference type="Rhea" id="RHEA:25017"/>
        <dbReference type="ChEBI" id="CHEBI:15377"/>
        <dbReference type="ChEBI" id="CHEBI:43474"/>
        <dbReference type="ChEBI" id="CHEBI:57836"/>
        <dbReference type="ChEBI" id="CHEBI:58456"/>
        <dbReference type="EC" id="3.1.3.67"/>
    </reaction>
    <physiologicalReaction direction="left-to-right" evidence="14">
        <dbReference type="Rhea" id="RHEA:25018"/>
    </physiologicalReaction>
</comment>
<dbReference type="PANTHER" id="PTHR12305:SF81">
    <property type="entry name" value="PHOSPHATIDYLINOSITOL 3,4,5-TRISPHOSPHATE 3-PHOSPHATASE AND DUAL-SPECIFICITY PROTEIN PHOSPHATASE PTEN"/>
    <property type="match status" value="1"/>
</dbReference>
<comment type="catalytic activity">
    <reaction evidence="15">
        <text>1D-myo-inositol 1,3,4,5,6-pentakisphosphate + H2O = 1D-myo-inositol 1,4,5,6-tetrakisphosphate + phosphate</text>
        <dbReference type="Rhea" id="RHEA:77143"/>
        <dbReference type="ChEBI" id="CHEBI:15377"/>
        <dbReference type="ChEBI" id="CHEBI:43474"/>
        <dbReference type="ChEBI" id="CHEBI:57627"/>
        <dbReference type="ChEBI" id="CHEBI:57733"/>
    </reaction>
    <physiologicalReaction direction="left-to-right" evidence="15">
        <dbReference type="Rhea" id="RHEA:77144"/>
    </physiologicalReaction>
</comment>
<comment type="catalytic activity">
    <reaction evidence="10">
        <text>1,2-dihexadecanoyl-sn-glycero-3-phospho-(1D-myo-inositol-3,4,5-trisphosphate) + H2O = 1,2-dihexadecanoyl-sn-glycero-3-phospho-(1D-myo-inositol-4,5-bisphosphate) + phosphate</text>
        <dbReference type="Rhea" id="RHEA:43560"/>
        <dbReference type="ChEBI" id="CHEBI:15377"/>
        <dbReference type="ChEBI" id="CHEBI:43474"/>
        <dbReference type="ChEBI" id="CHEBI:83420"/>
        <dbReference type="ChEBI" id="CHEBI:83423"/>
    </reaction>
    <physiologicalReaction direction="left-to-right" evidence="10">
        <dbReference type="Rhea" id="RHEA:43561"/>
    </physiologicalReaction>
</comment>
<dbReference type="SMART" id="SM01326">
    <property type="entry name" value="PTEN_C2"/>
    <property type="match status" value="1"/>
</dbReference>
<evidence type="ECO:0000256" key="9">
    <source>
        <dbReference type="ARBA" id="ARBA00023098"/>
    </source>
</evidence>
<evidence type="ECO:0000256" key="4">
    <source>
        <dbReference type="ARBA" id="ARBA00013064"/>
    </source>
</evidence>
<dbReference type="EC" id="3.1.3.48" evidence="4"/>
<feature type="compositionally biased region" description="Acidic residues" evidence="20">
    <location>
        <begin position="254"/>
        <end position="265"/>
    </location>
</feature>
<organism evidence="24">
    <name type="scientific">Rhizochromulina marina</name>
    <dbReference type="NCBI Taxonomy" id="1034831"/>
    <lineage>
        <taxon>Eukaryota</taxon>
        <taxon>Sar</taxon>
        <taxon>Stramenopiles</taxon>
        <taxon>Ochrophyta</taxon>
        <taxon>Dictyochophyceae</taxon>
        <taxon>Rhizochromulinales</taxon>
        <taxon>Rhizochromulina</taxon>
    </lineage>
</organism>
<comment type="catalytic activity">
    <reaction evidence="19">
        <text>O-phospho-L-tyrosyl-[protein] + H2O = L-tyrosyl-[protein] + phosphate</text>
        <dbReference type="Rhea" id="RHEA:10684"/>
        <dbReference type="Rhea" id="RHEA-COMP:10136"/>
        <dbReference type="Rhea" id="RHEA-COMP:20101"/>
        <dbReference type="ChEBI" id="CHEBI:15377"/>
        <dbReference type="ChEBI" id="CHEBI:43474"/>
        <dbReference type="ChEBI" id="CHEBI:46858"/>
        <dbReference type="ChEBI" id="CHEBI:61978"/>
        <dbReference type="EC" id="3.1.3.48"/>
    </reaction>
    <physiologicalReaction direction="left-to-right" evidence="19">
        <dbReference type="Rhea" id="RHEA:10685"/>
    </physiologicalReaction>
</comment>
<dbReference type="GO" id="GO:0050793">
    <property type="term" value="P:regulation of developmental process"/>
    <property type="evidence" value="ECO:0007669"/>
    <property type="project" value="UniProtKB-ARBA"/>
</dbReference>
<dbReference type="GO" id="GO:0042995">
    <property type="term" value="C:cell projection"/>
    <property type="evidence" value="ECO:0007669"/>
    <property type="project" value="UniProtKB-ARBA"/>
</dbReference>
<evidence type="ECO:0000256" key="16">
    <source>
        <dbReference type="ARBA" id="ARBA00044309"/>
    </source>
</evidence>
<comment type="catalytic activity">
    <reaction evidence="18">
        <text>O-phospho-L-threonyl-[protein] + H2O = L-threonyl-[protein] + phosphate</text>
        <dbReference type="Rhea" id="RHEA:47004"/>
        <dbReference type="Rhea" id="RHEA-COMP:11060"/>
        <dbReference type="Rhea" id="RHEA-COMP:11605"/>
        <dbReference type="ChEBI" id="CHEBI:15377"/>
        <dbReference type="ChEBI" id="CHEBI:30013"/>
        <dbReference type="ChEBI" id="CHEBI:43474"/>
        <dbReference type="ChEBI" id="CHEBI:61977"/>
        <dbReference type="EC" id="3.1.3.16"/>
    </reaction>
    <physiologicalReaction direction="left-to-right" evidence="18">
        <dbReference type="Rhea" id="RHEA:47005"/>
    </physiologicalReaction>
</comment>
<evidence type="ECO:0000256" key="14">
    <source>
        <dbReference type="ARBA" id="ARBA00043760"/>
    </source>
</evidence>
<evidence type="ECO:0000256" key="19">
    <source>
        <dbReference type="ARBA" id="ARBA00051341"/>
    </source>
</evidence>
<evidence type="ECO:0000256" key="13">
    <source>
        <dbReference type="ARBA" id="ARBA00043734"/>
    </source>
</evidence>
<feature type="compositionally biased region" description="Acidic residues" evidence="20">
    <location>
        <begin position="304"/>
        <end position="319"/>
    </location>
</feature>
<dbReference type="PROSITE" id="PS51181">
    <property type="entry name" value="PPASE_TENSIN"/>
    <property type="match status" value="1"/>
</dbReference>
<dbReference type="InterPro" id="IPR016130">
    <property type="entry name" value="Tyr_Pase_AS"/>
</dbReference>
<evidence type="ECO:0000256" key="12">
    <source>
        <dbReference type="ARBA" id="ARBA00034338"/>
    </source>
</evidence>
<evidence type="ECO:0000313" key="24">
    <source>
        <dbReference type="EMBL" id="CAD9676630.1"/>
    </source>
</evidence>
<dbReference type="InterPro" id="IPR045101">
    <property type="entry name" value="PTP_PTEN"/>
</dbReference>
<keyword evidence="7" id="KW-0378">Hydrolase</keyword>
<keyword evidence="9" id="KW-0443">Lipid metabolism</keyword>
<evidence type="ECO:0000256" key="1">
    <source>
        <dbReference type="ARBA" id="ARBA00004496"/>
    </source>
</evidence>
<protein>
    <recommendedName>
        <fullName evidence="12">Phosphatidylinositol 3,4,5-trisphosphate 3-phosphatase and dual-specificity protein phosphatase PTEN</fullName>
        <ecNumber evidence="5">3.1.3.16</ecNumber>
        <ecNumber evidence="4">3.1.3.48</ecNumber>
        <ecNumber evidence="3">3.1.3.67</ecNumber>
    </recommendedName>
    <alternativeName>
        <fullName evidence="16">Inositol polyphosphate 3-phosphatase</fullName>
    </alternativeName>
</protein>
<feature type="compositionally biased region" description="Gly residues" evidence="20">
    <location>
        <begin position="326"/>
        <end position="347"/>
    </location>
</feature>
<feature type="region of interest" description="Disordered" evidence="20">
    <location>
        <begin position="250"/>
        <end position="351"/>
    </location>
</feature>
<accession>A0A7S2RP25</accession>
<dbReference type="InterPro" id="IPR035892">
    <property type="entry name" value="C2_domain_sf"/>
</dbReference>
<dbReference type="GO" id="GO:0004722">
    <property type="term" value="F:protein serine/threonine phosphatase activity"/>
    <property type="evidence" value="ECO:0007669"/>
    <property type="project" value="UniProtKB-EC"/>
</dbReference>
<dbReference type="InterPro" id="IPR000387">
    <property type="entry name" value="Tyr_Pase_dom"/>
</dbReference>
<dbReference type="GO" id="GO:0006629">
    <property type="term" value="P:lipid metabolic process"/>
    <property type="evidence" value="ECO:0007669"/>
    <property type="project" value="UniProtKB-KW"/>
</dbReference>
<evidence type="ECO:0000259" key="22">
    <source>
        <dbReference type="PROSITE" id="PS51181"/>
    </source>
</evidence>
<feature type="domain" description="Phosphatase tensin-type" evidence="22">
    <location>
        <begin position="33"/>
        <end position="204"/>
    </location>
</feature>
<dbReference type="CDD" id="cd14509">
    <property type="entry name" value="PTP_PTEN"/>
    <property type="match status" value="1"/>
</dbReference>
<dbReference type="InterPro" id="IPR051281">
    <property type="entry name" value="Dual-spec_lipid-protein_phosph"/>
</dbReference>
<proteinExistence type="inferred from homology"/>
<evidence type="ECO:0000256" key="7">
    <source>
        <dbReference type="ARBA" id="ARBA00022801"/>
    </source>
</evidence>
<dbReference type="GO" id="GO:0016314">
    <property type="term" value="F:phosphatidylinositol-3,4,5-trisphosphate 3-phosphatase activity"/>
    <property type="evidence" value="ECO:0007669"/>
    <property type="project" value="UniProtKB-EC"/>
</dbReference>
<dbReference type="InterPro" id="IPR029023">
    <property type="entry name" value="Tensin_phosphatase"/>
</dbReference>
<evidence type="ECO:0000256" key="11">
    <source>
        <dbReference type="ARBA" id="ARBA00034268"/>
    </source>
</evidence>
<evidence type="ECO:0000256" key="3">
    <source>
        <dbReference type="ARBA" id="ARBA00013015"/>
    </source>
</evidence>
<gene>
    <name evidence="24" type="ORF">RMAR1173_LOCUS6504</name>
</gene>
<comment type="subcellular location">
    <subcellularLocation>
        <location evidence="1">Cytoplasm</location>
    </subcellularLocation>
</comment>
<dbReference type="PANTHER" id="PTHR12305">
    <property type="entry name" value="PHOSPHATASE WITH HOMOLOGY TO TENSIN"/>
    <property type="match status" value="1"/>
</dbReference>
<dbReference type="EC" id="3.1.3.67" evidence="3"/>
<feature type="domain" description="Tyrosine specific protein phosphatases" evidence="21">
    <location>
        <begin position="121"/>
        <end position="192"/>
    </location>
</feature>
<dbReference type="Pfam" id="PF10409">
    <property type="entry name" value="PTEN_C2"/>
    <property type="match status" value="1"/>
</dbReference>
<evidence type="ECO:0000256" key="5">
    <source>
        <dbReference type="ARBA" id="ARBA00013081"/>
    </source>
</evidence>
<name>A0A7S2RP25_9STRA</name>
<evidence type="ECO:0000256" key="6">
    <source>
        <dbReference type="ARBA" id="ARBA00022490"/>
    </source>
</evidence>
<dbReference type="SUPFAM" id="SSF49562">
    <property type="entry name" value="C2 domain (Calcium/lipid-binding domain, CaLB)"/>
    <property type="match status" value="1"/>
</dbReference>
<feature type="domain" description="C2 tensin-type" evidence="23">
    <location>
        <begin position="387"/>
        <end position="511"/>
    </location>
</feature>
<evidence type="ECO:0000256" key="17">
    <source>
        <dbReference type="ARBA" id="ARBA00047986"/>
    </source>
</evidence>
<dbReference type="Gene3D" id="3.90.190.10">
    <property type="entry name" value="Protein tyrosine phosphatase superfamily"/>
    <property type="match status" value="1"/>
</dbReference>
<dbReference type="PROSITE" id="PS50056">
    <property type="entry name" value="TYR_PHOSPHATASE_2"/>
    <property type="match status" value="1"/>
</dbReference>
<feature type="compositionally biased region" description="Pro residues" evidence="20">
    <location>
        <begin position="290"/>
        <end position="299"/>
    </location>
</feature>
<dbReference type="AlphaFoldDB" id="A0A7S2RP25"/>
<keyword evidence="8" id="KW-0904">Protein phosphatase</keyword>
<dbReference type="InterPro" id="IPR014020">
    <property type="entry name" value="Tensin_C2-dom"/>
</dbReference>
<evidence type="ECO:0000256" key="2">
    <source>
        <dbReference type="ARBA" id="ARBA00007881"/>
    </source>
</evidence>
<dbReference type="GO" id="GO:0004725">
    <property type="term" value="F:protein tyrosine phosphatase activity"/>
    <property type="evidence" value="ECO:0007669"/>
    <property type="project" value="UniProtKB-EC"/>
</dbReference>
<evidence type="ECO:0000256" key="15">
    <source>
        <dbReference type="ARBA" id="ARBA00043762"/>
    </source>
</evidence>
<reference evidence="24" key="1">
    <citation type="submission" date="2021-01" db="EMBL/GenBank/DDBJ databases">
        <authorList>
            <person name="Corre E."/>
            <person name="Pelletier E."/>
            <person name="Niang G."/>
            <person name="Scheremetjew M."/>
            <person name="Finn R."/>
            <person name="Kale V."/>
            <person name="Holt S."/>
            <person name="Cochrane G."/>
            <person name="Meng A."/>
            <person name="Brown T."/>
            <person name="Cohen L."/>
        </authorList>
    </citation>
    <scope>NUCLEOTIDE SEQUENCE</scope>
    <source>
        <strain evidence="24">CCMP1243</strain>
    </source>
</reference>
<evidence type="ECO:0000256" key="10">
    <source>
        <dbReference type="ARBA" id="ARBA00034256"/>
    </source>
</evidence>
<dbReference type="GO" id="GO:0005829">
    <property type="term" value="C:cytosol"/>
    <property type="evidence" value="ECO:0007669"/>
    <property type="project" value="TreeGrafter"/>
</dbReference>
<dbReference type="PROSITE" id="PS00383">
    <property type="entry name" value="TYR_PHOSPHATASE_1"/>
    <property type="match status" value="1"/>
</dbReference>
<evidence type="ECO:0000259" key="23">
    <source>
        <dbReference type="PROSITE" id="PS51182"/>
    </source>
</evidence>
<dbReference type="Gene3D" id="2.60.40.1110">
    <property type="match status" value="1"/>
</dbReference>
<evidence type="ECO:0000256" key="20">
    <source>
        <dbReference type="SAM" id="MobiDB-lite"/>
    </source>
</evidence>
<keyword evidence="6" id="KW-0963">Cytoplasm</keyword>
<dbReference type="SUPFAM" id="SSF52799">
    <property type="entry name" value="(Phosphotyrosine protein) phosphatases II"/>
    <property type="match status" value="1"/>
</dbReference>
<evidence type="ECO:0000256" key="18">
    <source>
        <dbReference type="ARBA" id="ARBA00048832"/>
    </source>
</evidence>
<evidence type="ECO:0000259" key="21">
    <source>
        <dbReference type="PROSITE" id="PS50056"/>
    </source>
</evidence>
<comment type="catalytic activity">
    <reaction evidence="11">
        <text>1,2-dioctanoyl-sn-glycero-3-phospho-(1D-myo-inositol-3,4,5-trisphosphate) + H2O = 1,2-dioctanoyl-sn-glycero-3-phospho-(1D-myo-inositol-4,5-bisphosphate) + phosphate</text>
        <dbReference type="Rhea" id="RHEA:43552"/>
        <dbReference type="ChEBI" id="CHEBI:15377"/>
        <dbReference type="ChEBI" id="CHEBI:43474"/>
        <dbReference type="ChEBI" id="CHEBI:83416"/>
        <dbReference type="ChEBI" id="CHEBI:83419"/>
    </reaction>
    <physiologicalReaction direction="left-to-right" evidence="11">
        <dbReference type="Rhea" id="RHEA:43553"/>
    </physiologicalReaction>
</comment>
<dbReference type="InterPro" id="IPR029021">
    <property type="entry name" value="Prot-tyrosine_phosphatase-like"/>
</dbReference>
<dbReference type="EC" id="3.1.3.16" evidence="5"/>
<evidence type="ECO:0000256" key="8">
    <source>
        <dbReference type="ARBA" id="ARBA00022912"/>
    </source>
</evidence>
<sequence>MSASEGHDSETWGKFRVVSVQNRLRNLVSKEKRRFKDDKYDLDLTYITPKIVAMGFPASDFESAFRNDADDVYSFFESRHKGHYKFYNLCSERGYDPARFHGRVSRYPFDDHNPPPMGMFYYFCKDVEEWLNAHEDNVVAIHCKAGKGRTGVMITAFLLWAREWDTPREAMAFYGFARTNNQKGITIPSQRIFVEHWHQILKDTDHLDPMYQQTSDAGPGLRESERSSIFGDGVEAIAFKAAVSTQLEHLKENGEEDDSESDAEGDATVSSGKLPQLDAAAASSFRAPAAAPPPPPPPTAAAAVEEEEYDDDEEEEDDPAPSSKKSGGGRSSGGGLFGRFRFGGGGSHKLTATAPTATRIRIQPLMDREWNDKSRAEKEIRGQIPPSEIKILHEIIIHTTPKGGLEPMFKISSGAVSYDSKDMIPTETFHNRAVIPIELPDCPVIDEVNIVFYQRGSFGKKKKLFQLWLHTAFITDNVLVYTKNDLDKAVKDKKHKKFDKDFRVEMRFKPAPPGTRDPRDI</sequence>
<comment type="catalytic activity">
    <reaction evidence="17">
        <text>O-phospho-L-seryl-[protein] + H2O = L-seryl-[protein] + phosphate</text>
        <dbReference type="Rhea" id="RHEA:20629"/>
        <dbReference type="Rhea" id="RHEA-COMP:9863"/>
        <dbReference type="Rhea" id="RHEA-COMP:11604"/>
        <dbReference type="ChEBI" id="CHEBI:15377"/>
        <dbReference type="ChEBI" id="CHEBI:29999"/>
        <dbReference type="ChEBI" id="CHEBI:43474"/>
        <dbReference type="ChEBI" id="CHEBI:83421"/>
        <dbReference type="EC" id="3.1.3.16"/>
    </reaction>
    <physiologicalReaction direction="left-to-right" evidence="17">
        <dbReference type="Rhea" id="RHEA:20630"/>
    </physiologicalReaction>
</comment>
<feature type="compositionally biased region" description="Low complexity" evidence="20">
    <location>
        <begin position="278"/>
        <end position="289"/>
    </location>
</feature>
<comment type="similarity">
    <text evidence="2">Belongs to the PTEN phosphatase protein family.</text>
</comment>